<proteinExistence type="evidence at transcript level"/>
<feature type="region of interest" description="Disordered" evidence="1">
    <location>
        <begin position="48"/>
        <end position="92"/>
    </location>
</feature>
<evidence type="ECO:0000313" key="2">
    <source>
        <dbReference type="EMBL" id="AGS17820.1"/>
    </source>
</evidence>
<dbReference type="PANTHER" id="PTHR36345">
    <property type="entry name" value="CCG-BINDING PROTEIN 1"/>
    <property type="match status" value="1"/>
</dbReference>
<dbReference type="GO" id="GO:0010183">
    <property type="term" value="P:pollen tube guidance"/>
    <property type="evidence" value="ECO:0007669"/>
    <property type="project" value="InterPro"/>
</dbReference>
<feature type="non-terminal residue" evidence="2">
    <location>
        <position position="287"/>
    </location>
</feature>
<dbReference type="InterPro" id="IPR037502">
    <property type="entry name" value="CBP1"/>
</dbReference>
<protein>
    <submittedName>
        <fullName evidence="2">Maternal effect embryo arrest 14</fullName>
    </submittedName>
</protein>
<feature type="region of interest" description="Disordered" evidence="1">
    <location>
        <begin position="148"/>
        <end position="191"/>
    </location>
</feature>
<dbReference type="PANTHER" id="PTHR36345:SF1">
    <property type="entry name" value="CCG-BINDING PROTEIN 1"/>
    <property type="match status" value="1"/>
</dbReference>
<feature type="non-terminal residue" evidence="2">
    <location>
        <position position="1"/>
    </location>
</feature>
<dbReference type="AlphaFoldDB" id="S5RMT8"/>
<reference evidence="2" key="1">
    <citation type="submission" date="2012-10" db="EMBL/GenBank/DDBJ databases">
        <title>Molecular characterization of TLS seedlings of oil palm.</title>
        <authorList>
            <person name="Habib S.H."/>
            <person name="Namasivayam P."/>
            <person name="Ho C.L."/>
            <person name="Syed Alwee S.S.R."/>
        </authorList>
    </citation>
    <scope>NUCLEOTIDE SEQUENCE</scope>
</reference>
<accession>S5RMT8</accession>
<feature type="compositionally biased region" description="Low complexity" evidence="1">
    <location>
        <begin position="51"/>
        <end position="76"/>
    </location>
</feature>
<evidence type="ECO:0000256" key="1">
    <source>
        <dbReference type="SAM" id="MobiDB-lite"/>
    </source>
</evidence>
<name>S5RMT8_ELAGV</name>
<dbReference type="GO" id="GO:0005829">
    <property type="term" value="C:cytosol"/>
    <property type="evidence" value="ECO:0007669"/>
    <property type="project" value="TreeGrafter"/>
</dbReference>
<dbReference type="GO" id="GO:0036033">
    <property type="term" value="F:mediator complex binding"/>
    <property type="evidence" value="ECO:0007669"/>
    <property type="project" value="InterPro"/>
</dbReference>
<gene>
    <name evidence="2" type="primary">MEE14</name>
</gene>
<sequence>EGWRTSGRREKCSDPLLSEFHLPLLLRDFSWRPTPSIFRRLGRGDRAWGATRRGATPPSPSSSPSAGAGSTGSSRSLVSRRNARTTSQITSAATTLEGDESYSCWRAYFELKDLEKEMPKEDVEKLVRQAGGVKSLIDCLHGITAMQKKKDKEVRNPTSLKSETQRERPFPVPDGLPKTAEELEEEEKARMPDSPFTRLLRRRGRLPAWYTQPPDHETDSSVPCVSDSIIVYKLVHVYVFASSSWGPCGSREVVSIYFSCEVLRKPGNILFSVSRLPYLANMNLFWC</sequence>
<dbReference type="EMBL" id="KC109620">
    <property type="protein sequence ID" value="AGS17820.1"/>
    <property type="molecule type" value="mRNA"/>
</dbReference>
<organism evidence="2">
    <name type="scientific">Elaeis guineensis var. tenera</name>
    <name type="common">Oil palm</name>
    <dbReference type="NCBI Taxonomy" id="51953"/>
    <lineage>
        <taxon>Eukaryota</taxon>
        <taxon>Viridiplantae</taxon>
        <taxon>Streptophyta</taxon>
        <taxon>Embryophyta</taxon>
        <taxon>Tracheophyta</taxon>
        <taxon>Spermatophyta</taxon>
        <taxon>Magnoliopsida</taxon>
        <taxon>Liliopsida</taxon>
        <taxon>Arecaceae</taxon>
        <taxon>Arecoideae</taxon>
        <taxon>Cocoseae</taxon>
        <taxon>Elaeidinae</taxon>
        <taxon>Elaeis</taxon>
    </lineage>
</organism>
<dbReference type="GO" id="GO:0005634">
    <property type="term" value="C:nucleus"/>
    <property type="evidence" value="ECO:0007669"/>
    <property type="project" value="TreeGrafter"/>
</dbReference>